<evidence type="ECO:0000313" key="1">
    <source>
        <dbReference type="EMBL" id="DAD86829.1"/>
    </source>
</evidence>
<accession>A0A8S5MWN9</accession>
<dbReference type="EMBL" id="BK015008">
    <property type="protein sequence ID" value="DAD86829.1"/>
    <property type="molecule type" value="Genomic_DNA"/>
</dbReference>
<organism evidence="1">
    <name type="scientific">Siphoviridae sp. ct91l7</name>
    <dbReference type="NCBI Taxonomy" id="2826173"/>
    <lineage>
        <taxon>Viruses</taxon>
        <taxon>Duplodnaviria</taxon>
        <taxon>Heunggongvirae</taxon>
        <taxon>Uroviricota</taxon>
        <taxon>Caudoviricetes</taxon>
    </lineage>
</organism>
<reference evidence="1" key="1">
    <citation type="journal article" date="2021" name="Proc. Natl. Acad. Sci. U.S.A.">
        <title>A Catalog of Tens of Thousands of Viruses from Human Metagenomes Reveals Hidden Associations with Chronic Diseases.</title>
        <authorList>
            <person name="Tisza M.J."/>
            <person name="Buck C.B."/>
        </authorList>
    </citation>
    <scope>NUCLEOTIDE SEQUENCE</scope>
    <source>
        <strain evidence="1">Ct91l7</strain>
    </source>
</reference>
<protein>
    <submittedName>
        <fullName evidence="1">Uncharacterized protein</fullName>
    </submittedName>
</protein>
<sequence length="42" mass="4771">MLYLLILYTTSYLKSRIKVPSVEHILIKNLLTSAYDGIIMAA</sequence>
<name>A0A8S5MWN9_9CAUD</name>
<proteinExistence type="predicted"/>